<sequence length="719" mass="76355">MGIQYSSLKAFNMNLKNMKISTRLSLLVGVLALLLLVIGGIGLYGITQADDALDTSYNDYTLSIEKMGSIRYLMLRNRLLIASAAIEQTPESIKKAGDEVEANIASISKLWGEYTKYPMTGEEEQLAKTFTDARDRYVQDGLKPALVALRAGDAAENRRLEVEKTRPTFDAANAASNAMSKFLLEEARTGFEVESARVYTIRTASIATIVLGLLFAVGFGMRLVRSITTPLYRAAEVSEAIAQGDLTLPVDASGNNEISMLMTAVHHMQTSLAAVVQHVRQGSESVATASAEIAQGNQDLSSRTESQASALQQTAASMEKLNAAVKQNADSARQANQLAVNASSVAVQGGQVVAQVVDTMRGINEASRKISDIISVIDGIAFQTNILALNAAVEAARAGEQGRGFAVVASEVRSLAGRSAEAAKEIKTLINTSVERVTQGTVLVDQAGTTMDEVVSSIRRVTDIMGEISAASSEQSQGVAQVGDAVTQMDQVTQQNAALVEQMAAAAGSLKSQAQELVQTVAVFKLDASGSDHQVARSTPTRSLAPARLGSTTRARLAAPAARGDTSGEAGINLDNAIAAHAEWRRKLRACATTEHKQLDAQTISRDDCCELGKWMHGAGNSKFGGKPTFVELIKQHKQFHIEAGKIAKVCNSGDAAQVEKMLESGTAFSHATNEVTRLIVQLKGEIKGPAKAAPRLAMAKPAAKVTASSSEEGDWETF</sequence>
<dbReference type="InterPro" id="IPR004089">
    <property type="entry name" value="MCPsignal_dom"/>
</dbReference>
<dbReference type="PANTHER" id="PTHR43531:SF14">
    <property type="entry name" value="METHYL-ACCEPTING CHEMOTAXIS PROTEIN I-RELATED"/>
    <property type="match status" value="1"/>
</dbReference>
<evidence type="ECO:0000256" key="1">
    <source>
        <dbReference type="ARBA" id="ARBA00004429"/>
    </source>
</evidence>
<dbReference type="PROSITE" id="PS50885">
    <property type="entry name" value="HAMP"/>
    <property type="match status" value="1"/>
</dbReference>
<dbReference type="InterPro" id="IPR025991">
    <property type="entry name" value="Chemoreceptor_zinc-bind_dom"/>
</dbReference>
<dbReference type="SMART" id="SM00304">
    <property type="entry name" value="HAMP"/>
    <property type="match status" value="1"/>
</dbReference>
<evidence type="ECO:0000259" key="13">
    <source>
        <dbReference type="PROSITE" id="PS50885"/>
    </source>
</evidence>
<keyword evidence="4" id="KW-0145">Chemotaxis</keyword>
<dbReference type="Pfam" id="PF00672">
    <property type="entry name" value="HAMP"/>
    <property type="match status" value="1"/>
</dbReference>
<comment type="similarity">
    <text evidence="9">Belongs to the methyl-accepting chemotaxis (MCP) protein family.</text>
</comment>
<dbReference type="InterPro" id="IPR051310">
    <property type="entry name" value="MCP_chemotaxis"/>
</dbReference>
<keyword evidence="7 11" id="KW-1133">Transmembrane helix</keyword>
<evidence type="ECO:0000256" key="2">
    <source>
        <dbReference type="ARBA" id="ARBA00022475"/>
    </source>
</evidence>
<feature type="coiled-coil region" evidence="10">
    <location>
        <begin position="308"/>
        <end position="335"/>
    </location>
</feature>
<dbReference type="Pfam" id="PF02203">
    <property type="entry name" value="TarH"/>
    <property type="match status" value="1"/>
</dbReference>
<proteinExistence type="inferred from homology"/>
<accession>A0A1J5Q457</accession>
<dbReference type="InterPro" id="IPR003122">
    <property type="entry name" value="Tar_rcpt_lig-bd"/>
</dbReference>
<dbReference type="GO" id="GO:0006935">
    <property type="term" value="P:chemotaxis"/>
    <property type="evidence" value="ECO:0007669"/>
    <property type="project" value="UniProtKB-KW"/>
</dbReference>
<dbReference type="FunFam" id="1.10.287.950:FF:000001">
    <property type="entry name" value="Methyl-accepting chemotaxis sensory transducer"/>
    <property type="match status" value="1"/>
</dbReference>
<evidence type="ECO:0000256" key="5">
    <source>
        <dbReference type="ARBA" id="ARBA00022519"/>
    </source>
</evidence>
<dbReference type="AlphaFoldDB" id="A0A1J5Q457"/>
<comment type="subcellular location">
    <subcellularLocation>
        <location evidence="1">Cell inner membrane</location>
        <topology evidence="1">Multi-pass membrane protein</topology>
    </subcellularLocation>
</comment>
<evidence type="ECO:0000256" key="3">
    <source>
        <dbReference type="ARBA" id="ARBA00022481"/>
    </source>
</evidence>
<organism evidence="14">
    <name type="scientific">mine drainage metagenome</name>
    <dbReference type="NCBI Taxonomy" id="410659"/>
    <lineage>
        <taxon>unclassified sequences</taxon>
        <taxon>metagenomes</taxon>
        <taxon>ecological metagenomes</taxon>
    </lineage>
</organism>
<dbReference type="Pfam" id="PF13682">
    <property type="entry name" value="CZB"/>
    <property type="match status" value="1"/>
</dbReference>
<keyword evidence="10" id="KW-0175">Coiled coil</keyword>
<evidence type="ECO:0000256" key="4">
    <source>
        <dbReference type="ARBA" id="ARBA00022500"/>
    </source>
</evidence>
<name>A0A1J5Q457_9ZZZZ</name>
<dbReference type="EMBL" id="MLJW01001468">
    <property type="protein sequence ID" value="OIQ78104.1"/>
    <property type="molecule type" value="Genomic_DNA"/>
</dbReference>
<evidence type="ECO:0000256" key="7">
    <source>
        <dbReference type="ARBA" id="ARBA00022989"/>
    </source>
</evidence>
<keyword evidence="8 11" id="KW-0472">Membrane</keyword>
<dbReference type="GO" id="GO:0007165">
    <property type="term" value="P:signal transduction"/>
    <property type="evidence" value="ECO:0007669"/>
    <property type="project" value="InterPro"/>
</dbReference>
<dbReference type="Pfam" id="PF00015">
    <property type="entry name" value="MCPsignal"/>
    <property type="match status" value="1"/>
</dbReference>
<keyword evidence="3" id="KW-0488">Methylation</keyword>
<evidence type="ECO:0000259" key="12">
    <source>
        <dbReference type="PROSITE" id="PS50111"/>
    </source>
</evidence>
<keyword evidence="2" id="KW-1003">Cell membrane</keyword>
<gene>
    <name evidence="14" type="primary">tar_9</name>
    <name evidence="14" type="ORF">GALL_401940</name>
</gene>
<dbReference type="InterPro" id="IPR003660">
    <property type="entry name" value="HAMP_dom"/>
</dbReference>
<dbReference type="GO" id="GO:0005886">
    <property type="term" value="C:plasma membrane"/>
    <property type="evidence" value="ECO:0007669"/>
    <property type="project" value="UniProtKB-SubCell"/>
</dbReference>
<dbReference type="CDD" id="cd11386">
    <property type="entry name" value="MCP_signal"/>
    <property type="match status" value="1"/>
</dbReference>
<protein>
    <submittedName>
        <fullName evidence="14">Methyl-accepting chemotaxis protein II</fullName>
    </submittedName>
</protein>
<evidence type="ECO:0000256" key="11">
    <source>
        <dbReference type="SAM" id="Phobius"/>
    </source>
</evidence>
<dbReference type="CDD" id="cd06225">
    <property type="entry name" value="HAMP"/>
    <property type="match status" value="1"/>
</dbReference>
<evidence type="ECO:0000256" key="6">
    <source>
        <dbReference type="ARBA" id="ARBA00022692"/>
    </source>
</evidence>
<keyword evidence="6 11" id="KW-0812">Transmembrane</keyword>
<feature type="transmembrane region" description="Helical" evidence="11">
    <location>
        <begin position="204"/>
        <end position="224"/>
    </location>
</feature>
<dbReference type="GO" id="GO:0004888">
    <property type="term" value="F:transmembrane signaling receptor activity"/>
    <property type="evidence" value="ECO:0007669"/>
    <property type="project" value="InterPro"/>
</dbReference>
<evidence type="ECO:0000256" key="8">
    <source>
        <dbReference type="ARBA" id="ARBA00023136"/>
    </source>
</evidence>
<dbReference type="SUPFAM" id="SSF58104">
    <property type="entry name" value="Methyl-accepting chemotaxis protein (MCP) signaling domain"/>
    <property type="match status" value="1"/>
</dbReference>
<keyword evidence="5" id="KW-0997">Cell inner membrane</keyword>
<feature type="domain" description="Methyl-accepting transducer" evidence="12">
    <location>
        <begin position="282"/>
        <end position="511"/>
    </location>
</feature>
<dbReference type="Gene3D" id="1.20.120.30">
    <property type="entry name" value="Aspartate receptor, ligand-binding domain"/>
    <property type="match status" value="1"/>
</dbReference>
<dbReference type="Gene3D" id="1.10.287.950">
    <property type="entry name" value="Methyl-accepting chemotaxis protein"/>
    <property type="match status" value="1"/>
</dbReference>
<dbReference type="SMART" id="SM00283">
    <property type="entry name" value="MA"/>
    <property type="match status" value="1"/>
</dbReference>
<dbReference type="PROSITE" id="PS50111">
    <property type="entry name" value="CHEMOTAXIS_TRANSDUC_2"/>
    <property type="match status" value="1"/>
</dbReference>
<dbReference type="PANTHER" id="PTHR43531">
    <property type="entry name" value="PROTEIN ICFG"/>
    <property type="match status" value="1"/>
</dbReference>
<evidence type="ECO:0000256" key="10">
    <source>
        <dbReference type="SAM" id="Coils"/>
    </source>
</evidence>
<evidence type="ECO:0000313" key="14">
    <source>
        <dbReference type="EMBL" id="OIQ78104.1"/>
    </source>
</evidence>
<feature type="domain" description="HAMP" evidence="13">
    <location>
        <begin position="225"/>
        <end position="277"/>
    </location>
</feature>
<dbReference type="InterPro" id="IPR004090">
    <property type="entry name" value="Chemotax_Me-accpt_rcpt"/>
</dbReference>
<comment type="caution">
    <text evidence="14">The sequence shown here is derived from an EMBL/GenBank/DDBJ whole genome shotgun (WGS) entry which is preliminary data.</text>
</comment>
<reference evidence="14" key="1">
    <citation type="submission" date="2016-10" db="EMBL/GenBank/DDBJ databases">
        <title>Sequence of Gallionella enrichment culture.</title>
        <authorList>
            <person name="Poehlein A."/>
            <person name="Muehling M."/>
            <person name="Daniel R."/>
        </authorList>
    </citation>
    <scope>NUCLEOTIDE SEQUENCE</scope>
</reference>
<evidence type="ECO:0000256" key="9">
    <source>
        <dbReference type="ARBA" id="ARBA00029447"/>
    </source>
</evidence>
<dbReference type="PRINTS" id="PR00260">
    <property type="entry name" value="CHEMTRNSDUCR"/>
</dbReference>